<proteinExistence type="predicted"/>
<protein>
    <recommendedName>
        <fullName evidence="4">GGDEF domain-containing protein</fullName>
    </recommendedName>
</protein>
<organism evidence="2 3">
    <name type="scientific">Kineosporia mesophila</name>
    <dbReference type="NCBI Taxonomy" id="566012"/>
    <lineage>
        <taxon>Bacteria</taxon>
        <taxon>Bacillati</taxon>
        <taxon>Actinomycetota</taxon>
        <taxon>Actinomycetes</taxon>
        <taxon>Kineosporiales</taxon>
        <taxon>Kineosporiaceae</taxon>
        <taxon>Kineosporia</taxon>
    </lineage>
</organism>
<dbReference type="InterPro" id="IPR043128">
    <property type="entry name" value="Rev_trsase/Diguanyl_cyclase"/>
</dbReference>
<sequence>MSTTFLGPLLSPPRGEMALPTSPAHRRDDSPDQQDQTTTQGALLVVGLVRTPDDTPLEHKLTELLLPHYLKRLTQAVRRGDTLCRIGSTRIGVVCLGVSGWSPLSELLTRLNRAVGPAVPLPGAEGYAAVSITAVLTDDAIRHLKSLHQSETE</sequence>
<keyword evidence="3" id="KW-1185">Reference proteome</keyword>
<evidence type="ECO:0000313" key="3">
    <source>
        <dbReference type="Proteomes" id="UP001501074"/>
    </source>
</evidence>
<evidence type="ECO:0000313" key="2">
    <source>
        <dbReference type="EMBL" id="GAA3630105.1"/>
    </source>
</evidence>
<evidence type="ECO:0000256" key="1">
    <source>
        <dbReference type="SAM" id="MobiDB-lite"/>
    </source>
</evidence>
<dbReference type="RefSeq" id="WP_231486052.1">
    <property type="nucleotide sequence ID" value="NZ_BAAAZO010000011.1"/>
</dbReference>
<dbReference type="EMBL" id="BAAAZO010000011">
    <property type="protein sequence ID" value="GAA3630105.1"/>
    <property type="molecule type" value="Genomic_DNA"/>
</dbReference>
<accession>A0ABP7AEA8</accession>
<gene>
    <name evidence="2" type="ORF">GCM10022223_54710</name>
</gene>
<comment type="caution">
    <text evidence="2">The sequence shown here is derived from an EMBL/GenBank/DDBJ whole genome shotgun (WGS) entry which is preliminary data.</text>
</comment>
<dbReference type="Gene3D" id="3.30.70.270">
    <property type="match status" value="1"/>
</dbReference>
<dbReference type="Proteomes" id="UP001501074">
    <property type="component" value="Unassembled WGS sequence"/>
</dbReference>
<evidence type="ECO:0008006" key="4">
    <source>
        <dbReference type="Google" id="ProtNLM"/>
    </source>
</evidence>
<name>A0ABP7AEA8_9ACTN</name>
<reference evidence="3" key="1">
    <citation type="journal article" date="2019" name="Int. J. Syst. Evol. Microbiol.">
        <title>The Global Catalogue of Microorganisms (GCM) 10K type strain sequencing project: providing services to taxonomists for standard genome sequencing and annotation.</title>
        <authorList>
            <consortium name="The Broad Institute Genomics Platform"/>
            <consortium name="The Broad Institute Genome Sequencing Center for Infectious Disease"/>
            <person name="Wu L."/>
            <person name="Ma J."/>
        </authorList>
    </citation>
    <scope>NUCLEOTIDE SEQUENCE [LARGE SCALE GENOMIC DNA]</scope>
    <source>
        <strain evidence="3">JCM 16902</strain>
    </source>
</reference>
<feature type="region of interest" description="Disordered" evidence="1">
    <location>
        <begin position="1"/>
        <end position="40"/>
    </location>
</feature>